<dbReference type="AlphaFoldDB" id="A0A226C0J2"/>
<keyword evidence="3" id="KW-1185">Reference proteome</keyword>
<comment type="caution">
    <text evidence="2">The sequence shown here is derived from an EMBL/GenBank/DDBJ whole genome shotgun (WGS) entry which is preliminary data.</text>
</comment>
<organism evidence="2 3">
    <name type="scientific">Natranaerobius trueperi</name>
    <dbReference type="NCBI Taxonomy" id="759412"/>
    <lineage>
        <taxon>Bacteria</taxon>
        <taxon>Bacillati</taxon>
        <taxon>Bacillota</taxon>
        <taxon>Clostridia</taxon>
        <taxon>Natranaerobiales</taxon>
        <taxon>Natranaerobiaceae</taxon>
        <taxon>Natranaerobius</taxon>
    </lineage>
</organism>
<evidence type="ECO:0000256" key="1">
    <source>
        <dbReference type="SAM" id="Phobius"/>
    </source>
</evidence>
<keyword evidence="1" id="KW-1133">Transmembrane helix</keyword>
<keyword evidence="1" id="KW-0472">Membrane</keyword>
<feature type="transmembrane region" description="Helical" evidence="1">
    <location>
        <begin position="55"/>
        <end position="73"/>
    </location>
</feature>
<evidence type="ECO:0000313" key="3">
    <source>
        <dbReference type="Proteomes" id="UP000214588"/>
    </source>
</evidence>
<evidence type="ECO:0008006" key="4">
    <source>
        <dbReference type="Google" id="ProtNLM"/>
    </source>
</evidence>
<sequence length="83" mass="9035">MEYEAYDVVLIPFVMGLIQVLKKLGMPKKLSPIVALVIGNVMGFVYLAPGEPEKAIIWGTSIGLASIGVYSGTKNTVEMNKYK</sequence>
<dbReference type="RefSeq" id="WP_089022495.1">
    <property type="nucleotide sequence ID" value="NZ_NIQC01000002.1"/>
</dbReference>
<dbReference type="EMBL" id="NIQC01000002">
    <property type="protein sequence ID" value="OWZ84691.1"/>
    <property type="molecule type" value="Genomic_DNA"/>
</dbReference>
<name>A0A226C0J2_9FIRM</name>
<feature type="transmembrane region" description="Helical" evidence="1">
    <location>
        <begin position="6"/>
        <end position="21"/>
    </location>
</feature>
<accession>A0A226C0J2</accession>
<proteinExistence type="predicted"/>
<keyword evidence="1" id="KW-0812">Transmembrane</keyword>
<reference evidence="2 3" key="1">
    <citation type="submission" date="2017-06" db="EMBL/GenBank/DDBJ databases">
        <title>Draft Genome Sequence of Natranaerobius trueperi halophilic, alkalithermophilic bacteria from soda lakes.</title>
        <authorList>
            <person name="Zhao B."/>
        </authorList>
    </citation>
    <scope>NUCLEOTIDE SEQUENCE [LARGE SCALE GENOMIC DNA]</scope>
    <source>
        <strain evidence="2 3">DSM 18760</strain>
    </source>
</reference>
<evidence type="ECO:0000313" key="2">
    <source>
        <dbReference type="EMBL" id="OWZ84691.1"/>
    </source>
</evidence>
<dbReference type="OrthoDB" id="1730036at2"/>
<gene>
    <name evidence="2" type="ORF">CDO51_01305</name>
</gene>
<dbReference type="Proteomes" id="UP000214588">
    <property type="component" value="Unassembled WGS sequence"/>
</dbReference>
<protein>
    <recommendedName>
        <fullName evidence="4">Holin</fullName>
    </recommendedName>
</protein>
<feature type="transmembrane region" description="Helical" evidence="1">
    <location>
        <begin position="33"/>
        <end position="49"/>
    </location>
</feature>